<evidence type="ECO:0000313" key="2">
    <source>
        <dbReference type="EMBL" id="KDQ63246.1"/>
    </source>
</evidence>
<gene>
    <name evidence="2" type="ORF">JAAARDRAFT_372191</name>
</gene>
<feature type="compositionally biased region" description="Polar residues" evidence="1">
    <location>
        <begin position="68"/>
        <end position="77"/>
    </location>
</feature>
<protein>
    <submittedName>
        <fullName evidence="2">Uncharacterized protein</fullName>
    </submittedName>
</protein>
<name>A0A067QKU5_9AGAM</name>
<dbReference type="Proteomes" id="UP000027265">
    <property type="component" value="Unassembled WGS sequence"/>
</dbReference>
<proteinExistence type="predicted"/>
<evidence type="ECO:0000256" key="1">
    <source>
        <dbReference type="SAM" id="MobiDB-lite"/>
    </source>
</evidence>
<evidence type="ECO:0000313" key="3">
    <source>
        <dbReference type="Proteomes" id="UP000027265"/>
    </source>
</evidence>
<dbReference type="EMBL" id="KL197710">
    <property type="protein sequence ID" value="KDQ63246.1"/>
    <property type="molecule type" value="Genomic_DNA"/>
</dbReference>
<organism evidence="2 3">
    <name type="scientific">Jaapia argillacea MUCL 33604</name>
    <dbReference type="NCBI Taxonomy" id="933084"/>
    <lineage>
        <taxon>Eukaryota</taxon>
        <taxon>Fungi</taxon>
        <taxon>Dikarya</taxon>
        <taxon>Basidiomycota</taxon>
        <taxon>Agaricomycotina</taxon>
        <taxon>Agaricomycetes</taxon>
        <taxon>Agaricomycetidae</taxon>
        <taxon>Jaapiales</taxon>
        <taxon>Jaapiaceae</taxon>
        <taxon>Jaapia</taxon>
    </lineage>
</organism>
<keyword evidence="3" id="KW-1185">Reference proteome</keyword>
<sequence>MFLPIASAHALNDPVCPPKPSHPTYSPRTSGKSTRSRPFLRAQRFQGPPPKKTPQCPCGANRGVELSLPSTSLGCSP</sequence>
<reference evidence="3" key="1">
    <citation type="journal article" date="2014" name="Proc. Natl. Acad. Sci. U.S.A.">
        <title>Extensive sampling of basidiomycete genomes demonstrates inadequacy of the white-rot/brown-rot paradigm for wood decay fungi.</title>
        <authorList>
            <person name="Riley R."/>
            <person name="Salamov A.A."/>
            <person name="Brown D.W."/>
            <person name="Nagy L.G."/>
            <person name="Floudas D."/>
            <person name="Held B.W."/>
            <person name="Levasseur A."/>
            <person name="Lombard V."/>
            <person name="Morin E."/>
            <person name="Otillar R."/>
            <person name="Lindquist E.A."/>
            <person name="Sun H."/>
            <person name="LaButti K.M."/>
            <person name="Schmutz J."/>
            <person name="Jabbour D."/>
            <person name="Luo H."/>
            <person name="Baker S.E."/>
            <person name="Pisabarro A.G."/>
            <person name="Walton J.D."/>
            <person name="Blanchette R.A."/>
            <person name="Henrissat B."/>
            <person name="Martin F."/>
            <person name="Cullen D."/>
            <person name="Hibbett D.S."/>
            <person name="Grigoriev I.V."/>
        </authorList>
    </citation>
    <scope>NUCLEOTIDE SEQUENCE [LARGE SCALE GENOMIC DNA]</scope>
    <source>
        <strain evidence="3">MUCL 33604</strain>
    </source>
</reference>
<accession>A0A067QKU5</accession>
<feature type="compositionally biased region" description="Polar residues" evidence="1">
    <location>
        <begin position="23"/>
        <end position="33"/>
    </location>
</feature>
<dbReference type="InParanoid" id="A0A067QKU5"/>
<dbReference type="AlphaFoldDB" id="A0A067QKU5"/>
<dbReference type="HOGENOM" id="CLU_2638397_0_0_1"/>
<feature type="region of interest" description="Disordered" evidence="1">
    <location>
        <begin position="11"/>
        <end position="77"/>
    </location>
</feature>